<feature type="signal peptide" evidence="1">
    <location>
        <begin position="1"/>
        <end position="28"/>
    </location>
</feature>
<evidence type="ECO:0000313" key="3">
    <source>
        <dbReference type="Proteomes" id="UP000198970"/>
    </source>
</evidence>
<feature type="chain" id="PRO_5046642197" description="Novel toxin 21 domain-containing protein" evidence="1">
    <location>
        <begin position="29"/>
        <end position="214"/>
    </location>
</feature>
<accession>A0ABY1CJ31</accession>
<dbReference type="RefSeq" id="WP_054791542.1">
    <property type="nucleotide sequence ID" value="NZ_LT630003.1"/>
</dbReference>
<protein>
    <recommendedName>
        <fullName evidence="4">Novel toxin 21 domain-containing protein</fullName>
    </recommendedName>
</protein>
<sequence>MKKRNYKKYIALLLASLMTINSGITAFAQNYTASSGFQSESKTSGSVIIIKDGVIINGVYYTKGEFTNLLNQAIEISGSNNDIQPRMAIAAGVYFIPGIGEIAIAATGAIVVAGVTIAVGSWLYNTITDWLNDSEARTIAKIKGKIPARLRDDNGDVDLGKFDQKVKGTDKYKEKGGWTIDKDNAGHGGRKWKLNDKKGKRVASLGENGEVLAN</sequence>
<evidence type="ECO:0000313" key="2">
    <source>
        <dbReference type="EMBL" id="SEU08621.1"/>
    </source>
</evidence>
<dbReference type="Proteomes" id="UP000198970">
    <property type="component" value="Chromosome I"/>
</dbReference>
<keyword evidence="1" id="KW-0732">Signal</keyword>
<reference evidence="2 3" key="1">
    <citation type="submission" date="2016-10" db="EMBL/GenBank/DDBJ databases">
        <authorList>
            <person name="Varghese N."/>
            <person name="Submissions S."/>
        </authorList>
    </citation>
    <scope>NUCLEOTIDE SEQUENCE [LARGE SCALE GENOMIC DNA]</scope>
    <source>
        <strain evidence="2 3">ATCC 19403</strain>
    </source>
</reference>
<evidence type="ECO:0008006" key="4">
    <source>
        <dbReference type="Google" id="ProtNLM"/>
    </source>
</evidence>
<dbReference type="EMBL" id="LT630003">
    <property type="protein sequence ID" value="SEU08621.1"/>
    <property type="molecule type" value="Genomic_DNA"/>
</dbReference>
<name>A0ABY1CJ31_9FIRM</name>
<proteinExistence type="predicted"/>
<evidence type="ECO:0000256" key="1">
    <source>
        <dbReference type="SAM" id="SignalP"/>
    </source>
</evidence>
<organism evidence="2 3">
    <name type="scientific">Lacrimispora sphenoides JCM 1415</name>
    <dbReference type="NCBI Taxonomy" id="1297793"/>
    <lineage>
        <taxon>Bacteria</taxon>
        <taxon>Bacillati</taxon>
        <taxon>Bacillota</taxon>
        <taxon>Clostridia</taxon>
        <taxon>Lachnospirales</taxon>
        <taxon>Lachnospiraceae</taxon>
        <taxon>Lacrimispora</taxon>
    </lineage>
</organism>
<gene>
    <name evidence="2" type="ORF">SAMN02745906_4813</name>
</gene>
<keyword evidence="3" id="KW-1185">Reference proteome</keyword>